<evidence type="ECO:0000313" key="5">
    <source>
        <dbReference type="Proteomes" id="UP000077961"/>
    </source>
</evidence>
<feature type="domain" description="Bacterial virulence" evidence="2">
    <location>
        <begin position="49"/>
        <end position="133"/>
    </location>
</feature>
<sequence>MTLNSFFRLAVAASLVTGCALAHAAATTVPGGRFGDVQVTQPVGPLRGFVVLYSQAGGWSAADQQSADALAKAGALTVGVDSARYAANLSATKETCHKLVGDAEALSHQLERQLQSSHYFAPIVAGTGQGATLAMHVLEQAPSNTIAGAVAVNAESTLDARFQPCPPDPTVIRDKVPGFVEKATAGNADRARLVALLTPHLQAVSTGDDDVSDLPLIELPAAHPNGLMAIVISGDGGWRDLDKTIAQALQKDGVSVIGWDSLRYFWSEKPPAQTSRDLARVMQTYGSRWHAQHIALVGYSFGADVMPFAYNRLPDALRAKVSLIALLGFAPDADFQIRVGGWLGMPASDKALKVQPEMTRLPPAIVQCFYGENEKDTLCPALAQTGIEVIRTSGDHHFGRDYNALERRILSAFKKQSGVHD</sequence>
<dbReference type="ESTHER" id="9burk-a0a1a9n1i3">
    <property type="family name" value="VirJ"/>
</dbReference>
<dbReference type="InterPro" id="IPR010333">
    <property type="entry name" value="VirJ"/>
</dbReference>
<reference evidence="5 6" key="1">
    <citation type="submission" date="2016-04" db="EMBL/GenBank/DDBJ databases">
        <title>Reclassification of Paraburkholderia panaciterrae (Farh et al. 2015) Dobritsa &amp; Samadpour 2016 as a later homotypic synonym of Paraburkholderia ginsengiterrae (Farh et al. 2015) Dobritsa &amp; Samadpour 2016.</title>
        <authorList>
            <person name="Dobritsa A.P."/>
            <person name="Kutumbaka K."/>
            <person name="Samadpour M."/>
        </authorList>
    </citation>
    <scope>NUCLEOTIDE SEQUENCE [LARGE SCALE GENOMIC DNA]</scope>
    <source>
        <strain evidence="3 6">DCY85</strain>
        <strain evidence="4 5">DCY85-1</strain>
    </source>
</reference>
<dbReference type="OrthoDB" id="641022at2"/>
<keyword evidence="1" id="KW-0732">Signal</keyword>
<accession>A0A1A9N1I3</accession>
<dbReference type="STRING" id="1462993.A6V36_29855"/>
<dbReference type="EMBL" id="LXJZ01000174">
    <property type="protein sequence ID" value="OAJ58623.1"/>
    <property type="molecule type" value="Genomic_DNA"/>
</dbReference>
<dbReference type="RefSeq" id="WP_064268161.1">
    <property type="nucleotide sequence ID" value="NZ_LXJZ01000174.1"/>
</dbReference>
<protein>
    <submittedName>
        <fullName evidence="3">Virulence factor</fullName>
    </submittedName>
</protein>
<name>A0A1A9N1I3_9BURK</name>
<feature type="chain" id="PRO_5008393447" evidence="1">
    <location>
        <begin position="25"/>
        <end position="421"/>
    </location>
</feature>
<keyword evidence="5" id="KW-1185">Reference proteome</keyword>
<evidence type="ECO:0000313" key="4">
    <source>
        <dbReference type="EMBL" id="OAJ58623.1"/>
    </source>
</evidence>
<evidence type="ECO:0000313" key="3">
    <source>
        <dbReference type="EMBL" id="OAJ55540.1"/>
    </source>
</evidence>
<feature type="signal peptide" evidence="1">
    <location>
        <begin position="1"/>
        <end position="24"/>
    </location>
</feature>
<dbReference type="Gene3D" id="3.40.50.1820">
    <property type="entry name" value="alpha/beta hydrolase"/>
    <property type="match status" value="1"/>
</dbReference>
<dbReference type="InterPro" id="IPR029058">
    <property type="entry name" value="AB_hydrolase_fold"/>
</dbReference>
<evidence type="ECO:0000313" key="6">
    <source>
        <dbReference type="Proteomes" id="UP000078116"/>
    </source>
</evidence>
<proteinExistence type="predicted"/>
<comment type="caution">
    <text evidence="3">The sequence shown here is derived from an EMBL/GenBank/DDBJ whole genome shotgun (WGS) entry which is preliminary data.</text>
</comment>
<dbReference type="Pfam" id="PF06057">
    <property type="entry name" value="VirJ"/>
    <property type="match status" value="2"/>
</dbReference>
<evidence type="ECO:0000256" key="1">
    <source>
        <dbReference type="SAM" id="SignalP"/>
    </source>
</evidence>
<evidence type="ECO:0000259" key="2">
    <source>
        <dbReference type="Pfam" id="PF06057"/>
    </source>
</evidence>
<dbReference type="Proteomes" id="UP000077961">
    <property type="component" value="Unassembled WGS sequence"/>
</dbReference>
<dbReference type="InterPro" id="IPR011225">
    <property type="entry name" value="IV_sec_VirJ"/>
</dbReference>
<organism evidence="3 6">
    <name type="scientific">Paraburkholderia ginsengiterrae</name>
    <dbReference type="NCBI Taxonomy" id="1462993"/>
    <lineage>
        <taxon>Bacteria</taxon>
        <taxon>Pseudomonadati</taxon>
        <taxon>Pseudomonadota</taxon>
        <taxon>Betaproteobacteria</taxon>
        <taxon>Burkholderiales</taxon>
        <taxon>Burkholderiaceae</taxon>
        <taxon>Paraburkholderia</taxon>
    </lineage>
</organism>
<feature type="domain" description="Bacterial virulence" evidence="2">
    <location>
        <begin position="228"/>
        <end position="415"/>
    </location>
</feature>
<dbReference type="Proteomes" id="UP000078116">
    <property type="component" value="Unassembled WGS sequence"/>
</dbReference>
<dbReference type="AlphaFoldDB" id="A0A1A9N1I3"/>
<dbReference type="PIRSF" id="PIRSF029063">
    <property type="entry name" value="IV_sec_VirJ"/>
    <property type="match status" value="1"/>
</dbReference>
<dbReference type="EMBL" id="LXKA01000339">
    <property type="protein sequence ID" value="OAJ55540.1"/>
    <property type="molecule type" value="Genomic_DNA"/>
</dbReference>
<gene>
    <name evidence="4" type="ORF">A6V36_29855</name>
    <name evidence="3" type="ORF">A6V37_32380</name>
</gene>
<dbReference type="SUPFAM" id="SSF53474">
    <property type="entry name" value="alpha/beta-Hydrolases"/>
    <property type="match status" value="2"/>
</dbReference>